<dbReference type="PRINTS" id="PR01399">
    <property type="entry name" value="ENTSNTHTASED"/>
</dbReference>
<comment type="catalytic activity">
    <reaction evidence="11">
        <text>apo-[peptidyl-carrier protein] + CoA = holo-[peptidyl-carrier protein] + adenosine 3',5'-bisphosphate + H(+)</text>
        <dbReference type="Rhea" id="RHEA:46228"/>
        <dbReference type="Rhea" id="RHEA-COMP:11479"/>
        <dbReference type="Rhea" id="RHEA-COMP:11480"/>
        <dbReference type="ChEBI" id="CHEBI:15378"/>
        <dbReference type="ChEBI" id="CHEBI:29999"/>
        <dbReference type="ChEBI" id="CHEBI:57287"/>
        <dbReference type="ChEBI" id="CHEBI:58343"/>
        <dbReference type="ChEBI" id="CHEBI:64479"/>
    </reaction>
</comment>
<dbReference type="InterPro" id="IPR041354">
    <property type="entry name" value="4PPT_N"/>
</dbReference>
<comment type="subunit">
    <text evidence="4">EntB, EntD, EntE, and EntF form a multienzyme complex called enterobactin synthase.</text>
</comment>
<evidence type="ECO:0000256" key="7">
    <source>
        <dbReference type="ARBA" id="ARBA00023191"/>
    </source>
</evidence>
<evidence type="ECO:0000256" key="1">
    <source>
        <dbReference type="ARBA" id="ARBA00003937"/>
    </source>
</evidence>
<feature type="domain" description="4'-phosphopantetheinyl transferase" evidence="12">
    <location>
        <begin position="108"/>
        <end position="181"/>
    </location>
</feature>
<evidence type="ECO:0000256" key="5">
    <source>
        <dbReference type="ARBA" id="ARBA00019087"/>
    </source>
</evidence>
<evidence type="ECO:0000256" key="6">
    <source>
        <dbReference type="ARBA" id="ARBA00022679"/>
    </source>
</evidence>
<dbReference type="PANTHER" id="PTHR38096">
    <property type="entry name" value="ENTEROBACTIN SYNTHASE COMPONENT D"/>
    <property type="match status" value="1"/>
</dbReference>
<comment type="function">
    <text evidence="1">Involved in the biosynthesis of the siderophore enterobactin (enterochelin), which is a macrocyclic trimeric lactone of N-(2,3-dihydroxybenzoyl)-serine. The serine trilactone serves as a scaffolding for the three catechol functionalities that provide hexadentate coordination for the tightly ligated iron(2+) atoms. Plays an essential role in the assembly of the enterobactin by catalyzing the transfer of the 4'-phosphopantetheine (Ppant) moiety from coenzyme A to the apo-domains of both EntB (ArCP domain) and EntF (PCP domain) to yield their holo-forms which make them competent for the activation of 2,3-dihydroxybenzoate (DHB) and L-serine, respectively.</text>
</comment>
<evidence type="ECO:0000259" key="13">
    <source>
        <dbReference type="Pfam" id="PF17837"/>
    </source>
</evidence>
<dbReference type="Pfam" id="PF01648">
    <property type="entry name" value="ACPS"/>
    <property type="match status" value="1"/>
</dbReference>
<comment type="pathway">
    <text evidence="2">Siderophore biosynthesis; enterobactin biosynthesis.</text>
</comment>
<sequence>MTAVLRQAAAEAALARLFPPGVAVALVGIGAGELLPGEAAAVAGAVPARVAEFTAGRLAARRALAALGHPAAAIPAGPDRAPCWPEGMAGSIAHAAGVAVAAVRRGASLGLDVEADAGLEPDLWPLICDPQELAALPQGDRGRAVRLVFAAKEAVYKAQYPLTGRLIGFDAVRVTLEEDGFVARLRQGVGPLPEGHRLRGRILRAGGLVLAGVAT</sequence>
<comment type="caution">
    <text evidence="14">The sequence shown here is derived from an EMBL/GenBank/DDBJ whole genome shotgun (WGS) entry which is preliminary data.</text>
</comment>
<comment type="catalytic activity">
    <reaction evidence="10">
        <text>apo-[aryl-carrier protein] + CoA = holo-[aryl-carrier protein] + adenosine 3',5'-bisphosphate + H(+)</text>
        <dbReference type="Rhea" id="RHEA:48404"/>
        <dbReference type="Rhea" id="RHEA-COMP:15903"/>
        <dbReference type="Rhea" id="RHEA-COMP:17557"/>
        <dbReference type="ChEBI" id="CHEBI:15378"/>
        <dbReference type="ChEBI" id="CHEBI:29999"/>
        <dbReference type="ChEBI" id="CHEBI:57287"/>
        <dbReference type="ChEBI" id="CHEBI:58343"/>
        <dbReference type="ChEBI" id="CHEBI:64479"/>
    </reaction>
</comment>
<dbReference type="InterPro" id="IPR037143">
    <property type="entry name" value="4-PPantetheinyl_Trfase_dom_sf"/>
</dbReference>
<dbReference type="PANTHER" id="PTHR38096:SF1">
    <property type="entry name" value="ENTEROBACTIN SYNTHASE COMPONENT D"/>
    <property type="match status" value="1"/>
</dbReference>
<dbReference type="Gene3D" id="3.90.470.20">
    <property type="entry name" value="4'-phosphopantetheinyl transferase domain"/>
    <property type="match status" value="1"/>
</dbReference>
<keyword evidence="6 14" id="KW-0808">Transferase</keyword>
<organism evidence="14 15">
    <name type="scientific">Tabrizicola soli</name>
    <dbReference type="NCBI Taxonomy" id="2185115"/>
    <lineage>
        <taxon>Bacteria</taxon>
        <taxon>Pseudomonadati</taxon>
        <taxon>Pseudomonadota</taxon>
        <taxon>Alphaproteobacteria</taxon>
        <taxon>Rhodobacterales</taxon>
        <taxon>Paracoccaceae</taxon>
        <taxon>Tabrizicola</taxon>
    </lineage>
</organism>
<evidence type="ECO:0000256" key="10">
    <source>
        <dbReference type="ARBA" id="ARBA00049176"/>
    </source>
</evidence>
<evidence type="ECO:0000313" key="14">
    <source>
        <dbReference type="EMBL" id="MFC3085549.1"/>
    </source>
</evidence>
<comment type="similarity">
    <text evidence="3">Belongs to the P-Pant transferase superfamily. EntD family.</text>
</comment>
<protein>
    <recommendedName>
        <fullName evidence="5">Enterobactin synthase component D</fullName>
    </recommendedName>
    <alternativeName>
        <fullName evidence="8">4'-phosphopantetheinyl transferase EntD</fullName>
    </alternativeName>
    <alternativeName>
        <fullName evidence="9">Enterochelin synthase D</fullName>
    </alternativeName>
</protein>
<dbReference type="InterPro" id="IPR008278">
    <property type="entry name" value="4-PPantetheinyl_Trfase_dom"/>
</dbReference>
<dbReference type="EMBL" id="JBHRSM010000011">
    <property type="protein sequence ID" value="MFC3085549.1"/>
    <property type="molecule type" value="Genomic_DNA"/>
</dbReference>
<gene>
    <name evidence="14" type="ORF">ACFOD6_05755</name>
</gene>
<evidence type="ECO:0000256" key="11">
    <source>
        <dbReference type="ARBA" id="ARBA00049191"/>
    </source>
</evidence>
<dbReference type="SUPFAM" id="SSF56214">
    <property type="entry name" value="4'-phosphopantetheinyl transferase"/>
    <property type="match status" value="1"/>
</dbReference>
<reference evidence="15" key="1">
    <citation type="journal article" date="2019" name="Int. J. Syst. Evol. Microbiol.">
        <title>The Global Catalogue of Microorganisms (GCM) 10K type strain sequencing project: providing services to taxonomists for standard genome sequencing and annotation.</title>
        <authorList>
            <consortium name="The Broad Institute Genomics Platform"/>
            <consortium name="The Broad Institute Genome Sequencing Center for Infectious Disease"/>
            <person name="Wu L."/>
            <person name="Ma J."/>
        </authorList>
    </citation>
    <scope>NUCLEOTIDE SEQUENCE [LARGE SCALE GENOMIC DNA]</scope>
    <source>
        <strain evidence="15">KCTC 62102</strain>
    </source>
</reference>
<accession>A0ABV7DSK2</accession>
<evidence type="ECO:0000256" key="2">
    <source>
        <dbReference type="ARBA" id="ARBA00004993"/>
    </source>
</evidence>
<evidence type="ECO:0000256" key="3">
    <source>
        <dbReference type="ARBA" id="ARBA00008342"/>
    </source>
</evidence>
<evidence type="ECO:0000256" key="8">
    <source>
        <dbReference type="ARBA" id="ARBA00029894"/>
    </source>
</evidence>
<dbReference type="Pfam" id="PF17837">
    <property type="entry name" value="4PPT_N"/>
    <property type="match status" value="1"/>
</dbReference>
<feature type="domain" description="4'-phosphopantetheinyl transferase N-terminal" evidence="13">
    <location>
        <begin position="38"/>
        <end position="103"/>
    </location>
</feature>
<evidence type="ECO:0000259" key="12">
    <source>
        <dbReference type="Pfam" id="PF01648"/>
    </source>
</evidence>
<dbReference type="RefSeq" id="WP_197641823.1">
    <property type="nucleotide sequence ID" value="NZ_JAEACP010000002.1"/>
</dbReference>
<evidence type="ECO:0000313" key="15">
    <source>
        <dbReference type="Proteomes" id="UP001595445"/>
    </source>
</evidence>
<keyword evidence="15" id="KW-1185">Reference proteome</keyword>
<evidence type="ECO:0000256" key="4">
    <source>
        <dbReference type="ARBA" id="ARBA00011503"/>
    </source>
</evidence>
<evidence type="ECO:0000256" key="9">
    <source>
        <dbReference type="ARBA" id="ARBA00031996"/>
    </source>
</evidence>
<dbReference type="InterPro" id="IPR003542">
    <property type="entry name" value="Enbac_synth_compD-like"/>
</dbReference>
<keyword evidence="7" id="KW-0259">Enterobactin biosynthesis</keyword>
<proteinExistence type="inferred from homology"/>
<dbReference type="GO" id="GO:0016740">
    <property type="term" value="F:transferase activity"/>
    <property type="evidence" value="ECO:0007669"/>
    <property type="project" value="UniProtKB-KW"/>
</dbReference>
<name>A0ABV7DSK2_9RHOB</name>
<dbReference type="Proteomes" id="UP001595445">
    <property type="component" value="Unassembled WGS sequence"/>
</dbReference>